<dbReference type="Gene3D" id="3.30.70.580">
    <property type="entry name" value="Pseudouridine synthase I, catalytic domain, N-terminal subdomain"/>
    <property type="match status" value="1"/>
</dbReference>
<dbReference type="InterPro" id="IPR020095">
    <property type="entry name" value="PsdUridine_synth_TruA_C"/>
</dbReference>
<evidence type="ECO:0000256" key="3">
    <source>
        <dbReference type="ARBA" id="ARBA00023235"/>
    </source>
</evidence>
<comment type="similarity">
    <text evidence="1 4">Belongs to the tRNA pseudouridine synthase TruA family.</text>
</comment>
<dbReference type="HAMAP" id="MF_00171">
    <property type="entry name" value="TruA"/>
    <property type="match status" value="1"/>
</dbReference>
<dbReference type="AlphaFoldDB" id="D5AE97"/>
<name>D5AE97_PICSI</name>
<sequence>MNPQKVSRNGKPEQEERGNEDMSQWPGVQRYLVAVDYIGTNFAGMQKQPNFRTVQGVLEDAFNKFIGQPVSSASSSRTDAGVHALTNVCHVDVERISKRKPGEVLPPHEPEVVKRAVNHFLQKDAGDISIIDVRFVPMTFHARYRAQERTYYYRILSGKEPLSIFEKDRAWHVPEDLGLSCMQEACKVLVGHHDFSSFRASGCQAKSPIKILDELRVCEMPAWPAFPMSIDRTSRVNISATSCKHVSSEGKASFDNPVEMEGQVSLSKERFMNHGQPDMLCQEENGNFGQDEVLEFGHRRGHRGYVVVARAQSFLYHQVRLLVGTLKCVGTGKLSVDDVESILKARTITVAPPMAPACGLYLAAVKYDFSCNDVNQMEDNGE</sequence>
<dbReference type="GO" id="GO:0003723">
    <property type="term" value="F:RNA binding"/>
    <property type="evidence" value="ECO:0007669"/>
    <property type="project" value="InterPro"/>
</dbReference>
<evidence type="ECO:0000256" key="2">
    <source>
        <dbReference type="ARBA" id="ARBA00022694"/>
    </source>
</evidence>
<proteinExistence type="evidence at transcript level"/>
<feature type="region of interest" description="Disordered" evidence="5">
    <location>
        <begin position="1"/>
        <end position="23"/>
    </location>
</feature>
<evidence type="ECO:0000256" key="5">
    <source>
        <dbReference type="SAM" id="MobiDB-lite"/>
    </source>
</evidence>
<dbReference type="Pfam" id="PF01416">
    <property type="entry name" value="PseudoU_synth_1"/>
    <property type="match status" value="2"/>
</dbReference>
<evidence type="ECO:0000256" key="4">
    <source>
        <dbReference type="RuleBase" id="RU003792"/>
    </source>
</evidence>
<feature type="domain" description="Pseudouridine synthase I TruA alpha/beta" evidence="6">
    <location>
        <begin position="34"/>
        <end position="144"/>
    </location>
</feature>
<dbReference type="InterPro" id="IPR020097">
    <property type="entry name" value="PsdUridine_synth_TruA_a/b_dom"/>
</dbReference>
<dbReference type="FunFam" id="3.30.70.580:FF:000008">
    <property type="entry name" value="tRNA pseudouridine synthase A"/>
    <property type="match status" value="1"/>
</dbReference>
<keyword evidence="2 4" id="KW-0819">tRNA processing</keyword>
<dbReference type="InterPro" id="IPR020103">
    <property type="entry name" value="PsdUridine_synth_cat_dom_sf"/>
</dbReference>
<dbReference type="PANTHER" id="PTHR11142">
    <property type="entry name" value="PSEUDOURIDYLATE SYNTHASE"/>
    <property type="match status" value="1"/>
</dbReference>
<dbReference type="Gene3D" id="3.30.70.660">
    <property type="entry name" value="Pseudouridine synthase I, catalytic domain, C-terminal subdomain"/>
    <property type="match status" value="1"/>
</dbReference>
<keyword evidence="3 4" id="KW-0413">Isomerase</keyword>
<reference evidence="7" key="1">
    <citation type="submission" date="2010-04" db="EMBL/GenBank/DDBJ databases">
        <authorList>
            <person name="Reid K.E."/>
            <person name="Liao N."/>
            <person name="Chan S."/>
            <person name="Docking R."/>
            <person name="Taylor G."/>
            <person name="Moore R."/>
            <person name="Mayo M."/>
            <person name="Munro S."/>
            <person name="King J."/>
            <person name="Yanchuk A."/>
            <person name="Holt R."/>
            <person name="Jones S."/>
            <person name="Marra M."/>
            <person name="Ritland C.E."/>
            <person name="Ritland K."/>
            <person name="Bohlmann J."/>
        </authorList>
    </citation>
    <scope>NUCLEOTIDE SEQUENCE</scope>
    <source>
        <tissue evidence="7">Bud</tissue>
    </source>
</reference>
<evidence type="ECO:0000256" key="1">
    <source>
        <dbReference type="ARBA" id="ARBA00009375"/>
    </source>
</evidence>
<dbReference type="GO" id="GO:0160147">
    <property type="term" value="F:tRNA pseudouridine(38-40) synthase activity"/>
    <property type="evidence" value="ECO:0007669"/>
    <property type="project" value="UniProtKB-EC"/>
</dbReference>
<dbReference type="InterPro" id="IPR001406">
    <property type="entry name" value="PsdUridine_synth_TruA"/>
</dbReference>
<accession>D5AE97</accession>
<dbReference type="EC" id="5.4.99.12" evidence="4"/>
<dbReference type="PANTHER" id="PTHR11142:SF0">
    <property type="entry name" value="TRNA PSEUDOURIDINE SYNTHASE-LIKE 1"/>
    <property type="match status" value="1"/>
</dbReference>
<dbReference type="InterPro" id="IPR020094">
    <property type="entry name" value="TruA/RsuA/RluB/E/F_N"/>
</dbReference>
<dbReference type="SUPFAM" id="SSF55120">
    <property type="entry name" value="Pseudouridine synthase"/>
    <property type="match status" value="1"/>
</dbReference>
<feature type="compositionally biased region" description="Basic and acidic residues" evidence="5">
    <location>
        <begin position="10"/>
        <end position="20"/>
    </location>
</feature>
<feature type="domain" description="Pseudouridine synthase I TruA alpha/beta" evidence="6">
    <location>
        <begin position="185"/>
        <end position="368"/>
    </location>
</feature>
<protein>
    <recommendedName>
        <fullName evidence="4">tRNA pseudouridine synthase</fullName>
        <ecNumber evidence="4">5.4.99.12</ecNumber>
    </recommendedName>
</protein>
<evidence type="ECO:0000259" key="6">
    <source>
        <dbReference type="Pfam" id="PF01416"/>
    </source>
</evidence>
<dbReference type="EMBL" id="BT124628">
    <property type="protein sequence ID" value="ADE77866.1"/>
    <property type="molecule type" value="mRNA"/>
</dbReference>
<organism evidence="7">
    <name type="scientific">Picea sitchensis</name>
    <name type="common">Sitka spruce</name>
    <name type="synonym">Pinus sitchensis</name>
    <dbReference type="NCBI Taxonomy" id="3332"/>
    <lineage>
        <taxon>Eukaryota</taxon>
        <taxon>Viridiplantae</taxon>
        <taxon>Streptophyta</taxon>
        <taxon>Embryophyta</taxon>
        <taxon>Tracheophyta</taxon>
        <taxon>Spermatophyta</taxon>
        <taxon>Pinopsida</taxon>
        <taxon>Pinidae</taxon>
        <taxon>Conifers I</taxon>
        <taxon>Pinales</taxon>
        <taxon>Pinaceae</taxon>
        <taxon>Picea</taxon>
    </lineage>
</organism>
<dbReference type="CDD" id="cd02570">
    <property type="entry name" value="PseudoU_synth_EcTruA"/>
    <property type="match status" value="1"/>
</dbReference>
<comment type="catalytic activity">
    <reaction evidence="4">
        <text>uridine(38/39/40) in tRNA = pseudouridine(38/39/40) in tRNA</text>
        <dbReference type="Rhea" id="RHEA:22376"/>
        <dbReference type="Rhea" id="RHEA-COMP:10085"/>
        <dbReference type="Rhea" id="RHEA-COMP:10087"/>
        <dbReference type="ChEBI" id="CHEBI:65314"/>
        <dbReference type="ChEBI" id="CHEBI:65315"/>
        <dbReference type="EC" id="5.4.99.12"/>
    </reaction>
</comment>
<evidence type="ECO:0000313" key="7">
    <source>
        <dbReference type="EMBL" id="ADE77866.1"/>
    </source>
</evidence>
<dbReference type="GO" id="GO:0031119">
    <property type="term" value="P:tRNA pseudouridine synthesis"/>
    <property type="evidence" value="ECO:0007669"/>
    <property type="project" value="TreeGrafter"/>
</dbReference>